<evidence type="ECO:0000259" key="9">
    <source>
        <dbReference type="Pfam" id="PF12704"/>
    </source>
</evidence>
<keyword evidence="5 7" id="KW-0472">Membrane</keyword>
<keyword evidence="11" id="KW-1185">Reference proteome</keyword>
<accession>A0A841GRH7</accession>
<feature type="transmembrane region" description="Helical" evidence="7">
    <location>
        <begin position="21"/>
        <end position="42"/>
    </location>
</feature>
<feature type="domain" description="ABC3 transporter permease C-terminal" evidence="8">
    <location>
        <begin position="296"/>
        <end position="408"/>
    </location>
</feature>
<comment type="caution">
    <text evidence="10">The sequence shown here is derived from an EMBL/GenBank/DDBJ whole genome shotgun (WGS) entry which is preliminary data.</text>
</comment>
<keyword evidence="4 7" id="KW-1133">Transmembrane helix</keyword>
<sequence length="415" mass="45050">MGIREAIRIALAMIRANKLRAFFTVLGTVVGVTFLIAVITLLNGMDAYMKEEFAGRIFGNNTVLVRRTPEMSNEPISEDTWREWQRRRRYTMNEAEWLSQNMRTPGLLSYSYDEDAKVSDGRGRELQNVNIIGANANFFRVRELDFKAGRPFSANEAGRGAPVIVLGTEVAETLFPGRNPLGQTVRIGGDPYQVIGLLEEQGSLFGMSMDRMAIAPARSPLNGGVFPFANTVEDISFKVPTGELLPVAESEMIGLNRTLRRLRPSEENNFSVETAESSLGFWDTINGFLMTALPLLVGISLVVGAVVIMNIMLVSVSERTREIGIRKSLGAKRRDILLQFLIEAGTLSGMGGLLGIGLGIGMATLVSAVSPLPARVSGGAIGLALFLGIGVGLMAGVYPAWRASRLDPIVALRAE</sequence>
<dbReference type="Pfam" id="PF12704">
    <property type="entry name" value="MacB_PCD"/>
    <property type="match status" value="1"/>
</dbReference>
<protein>
    <submittedName>
        <fullName evidence="10">Putative ABC transport system permease protein</fullName>
    </submittedName>
</protein>
<comment type="similarity">
    <text evidence="6">Belongs to the ABC-4 integral membrane protein family.</text>
</comment>
<feature type="transmembrane region" description="Helical" evidence="7">
    <location>
        <begin position="380"/>
        <end position="401"/>
    </location>
</feature>
<comment type="subcellular location">
    <subcellularLocation>
        <location evidence="1">Cell membrane</location>
        <topology evidence="1">Multi-pass membrane protein</topology>
    </subcellularLocation>
</comment>
<dbReference type="Pfam" id="PF02687">
    <property type="entry name" value="FtsX"/>
    <property type="match status" value="1"/>
</dbReference>
<dbReference type="InterPro" id="IPR003838">
    <property type="entry name" value="ABC3_permease_C"/>
</dbReference>
<gene>
    <name evidence="10" type="ORF">HNQ61_001831</name>
</gene>
<dbReference type="GO" id="GO:0022857">
    <property type="term" value="F:transmembrane transporter activity"/>
    <property type="evidence" value="ECO:0007669"/>
    <property type="project" value="TreeGrafter"/>
</dbReference>
<organism evidence="10 11">
    <name type="scientific">Longimicrobium terrae</name>
    <dbReference type="NCBI Taxonomy" id="1639882"/>
    <lineage>
        <taxon>Bacteria</taxon>
        <taxon>Pseudomonadati</taxon>
        <taxon>Gemmatimonadota</taxon>
        <taxon>Longimicrobiia</taxon>
        <taxon>Longimicrobiales</taxon>
        <taxon>Longimicrobiaceae</taxon>
        <taxon>Longimicrobium</taxon>
    </lineage>
</organism>
<dbReference type="GO" id="GO:0005886">
    <property type="term" value="C:plasma membrane"/>
    <property type="evidence" value="ECO:0007669"/>
    <property type="project" value="UniProtKB-SubCell"/>
</dbReference>
<dbReference type="InterPro" id="IPR025857">
    <property type="entry name" value="MacB_PCD"/>
</dbReference>
<reference evidence="10 11" key="1">
    <citation type="submission" date="2020-08" db="EMBL/GenBank/DDBJ databases">
        <title>Genomic Encyclopedia of Type Strains, Phase IV (KMG-IV): sequencing the most valuable type-strain genomes for metagenomic binning, comparative biology and taxonomic classification.</title>
        <authorList>
            <person name="Goeker M."/>
        </authorList>
    </citation>
    <scope>NUCLEOTIDE SEQUENCE [LARGE SCALE GENOMIC DNA]</scope>
    <source>
        <strain evidence="10 11">DSM 29007</strain>
    </source>
</reference>
<proteinExistence type="inferred from homology"/>
<keyword evidence="3 7" id="KW-0812">Transmembrane</keyword>
<dbReference type="RefSeq" id="WP_170035613.1">
    <property type="nucleotide sequence ID" value="NZ_JABDTL010000001.1"/>
</dbReference>
<dbReference type="EMBL" id="JACHIA010000004">
    <property type="protein sequence ID" value="MBB6070212.1"/>
    <property type="molecule type" value="Genomic_DNA"/>
</dbReference>
<evidence type="ECO:0000313" key="10">
    <source>
        <dbReference type="EMBL" id="MBB6070212.1"/>
    </source>
</evidence>
<evidence type="ECO:0000259" key="8">
    <source>
        <dbReference type="Pfam" id="PF02687"/>
    </source>
</evidence>
<evidence type="ECO:0000313" key="11">
    <source>
        <dbReference type="Proteomes" id="UP000582837"/>
    </source>
</evidence>
<evidence type="ECO:0000256" key="6">
    <source>
        <dbReference type="ARBA" id="ARBA00038076"/>
    </source>
</evidence>
<name>A0A841GRH7_9BACT</name>
<evidence type="ECO:0000256" key="7">
    <source>
        <dbReference type="SAM" id="Phobius"/>
    </source>
</evidence>
<dbReference type="AlphaFoldDB" id="A0A841GRH7"/>
<dbReference type="PANTHER" id="PTHR30572:SF4">
    <property type="entry name" value="ABC TRANSPORTER PERMEASE YTRF"/>
    <property type="match status" value="1"/>
</dbReference>
<keyword evidence="2" id="KW-1003">Cell membrane</keyword>
<feature type="transmembrane region" description="Helical" evidence="7">
    <location>
        <begin position="293"/>
        <end position="316"/>
    </location>
</feature>
<evidence type="ECO:0000256" key="2">
    <source>
        <dbReference type="ARBA" id="ARBA00022475"/>
    </source>
</evidence>
<evidence type="ECO:0000256" key="3">
    <source>
        <dbReference type="ARBA" id="ARBA00022692"/>
    </source>
</evidence>
<dbReference type="Proteomes" id="UP000582837">
    <property type="component" value="Unassembled WGS sequence"/>
</dbReference>
<evidence type="ECO:0000256" key="1">
    <source>
        <dbReference type="ARBA" id="ARBA00004651"/>
    </source>
</evidence>
<feature type="transmembrane region" description="Helical" evidence="7">
    <location>
        <begin position="336"/>
        <end position="360"/>
    </location>
</feature>
<evidence type="ECO:0000256" key="4">
    <source>
        <dbReference type="ARBA" id="ARBA00022989"/>
    </source>
</evidence>
<dbReference type="PANTHER" id="PTHR30572">
    <property type="entry name" value="MEMBRANE COMPONENT OF TRANSPORTER-RELATED"/>
    <property type="match status" value="1"/>
</dbReference>
<dbReference type="InterPro" id="IPR050250">
    <property type="entry name" value="Macrolide_Exporter_MacB"/>
</dbReference>
<feature type="domain" description="MacB-like periplasmic core" evidence="9">
    <location>
        <begin position="22"/>
        <end position="249"/>
    </location>
</feature>
<evidence type="ECO:0000256" key="5">
    <source>
        <dbReference type="ARBA" id="ARBA00023136"/>
    </source>
</evidence>